<keyword evidence="1" id="KW-0472">Membrane</keyword>
<keyword evidence="1" id="KW-0325">Glycoprotein</keyword>
<evidence type="ECO:0000313" key="3">
    <source>
        <dbReference type="EMBL" id="CAL4073763.1"/>
    </source>
</evidence>
<accession>A0AAV2QAE6</accession>
<dbReference type="SUPFAM" id="SSF53448">
    <property type="entry name" value="Nucleotide-diphospho-sugar transferases"/>
    <property type="match status" value="1"/>
</dbReference>
<sequence>MPQPTDGARVLVIRLVWIWVLLGLLLLIGSGLMLFIRHREHNRRAADQLEQVKMQLLMHMEEKSVENTEENIFSIMKKEKHDEDTEQYISTIDDIENNNDTPYSVNDNDGQEIESTGMSSFLNERVENSNYSDSNIKAEEHIEYIYDADYEEEIQEEIKSVEKQEIKKDITYAKRKITKNNKHKLNKQNKENINLSIYNKNNEDLTYDDYSKKCNYPPCPVHPPGLLGILEVPKVSNEVSNSVSKDVTTGGSWWPRECQARYRVAVLIPYNNNQQKLILHFLQHMHGILQRQQLNYTLFFIQQKDDEALNHGKLHNVGYLLTKSTGPWDCWIFHDMNLLPLDDRHLYHCEPFPKHLSVRTLDIPLFPVNELEFYKAGFAGVTMLSQEHMEATNGWSNKFWDAENEMGKNMKWRLSWQDLVIWRYPPAFATYINVGNKIKRNWGKDIMDDMWATYMGVKTSNFKNDGLSSTEYKVINITQEPLYTNILVDIGKHPVKH</sequence>
<dbReference type="GO" id="GO:0005975">
    <property type="term" value="P:carbohydrate metabolic process"/>
    <property type="evidence" value="ECO:0007669"/>
    <property type="project" value="InterPro"/>
</dbReference>
<name>A0AAV2QAE6_MEGNR</name>
<comment type="similarity">
    <text evidence="1">Belongs to the glycosyltransferase 7 family.</text>
</comment>
<dbReference type="InterPro" id="IPR027995">
    <property type="entry name" value="Galactosyl_T_N"/>
</dbReference>
<organism evidence="3 4">
    <name type="scientific">Meganyctiphanes norvegica</name>
    <name type="common">Northern krill</name>
    <name type="synonym">Thysanopoda norvegica</name>
    <dbReference type="NCBI Taxonomy" id="48144"/>
    <lineage>
        <taxon>Eukaryota</taxon>
        <taxon>Metazoa</taxon>
        <taxon>Ecdysozoa</taxon>
        <taxon>Arthropoda</taxon>
        <taxon>Crustacea</taxon>
        <taxon>Multicrustacea</taxon>
        <taxon>Malacostraca</taxon>
        <taxon>Eumalacostraca</taxon>
        <taxon>Eucarida</taxon>
        <taxon>Euphausiacea</taxon>
        <taxon>Euphausiidae</taxon>
        <taxon>Meganyctiphanes</taxon>
    </lineage>
</organism>
<protein>
    <recommendedName>
        <fullName evidence="1">Beta-1,4-N-acetylgalactosaminyltransferase</fullName>
        <ecNumber evidence="1">2.4.1.-</ecNumber>
    </recommendedName>
    <alternativeName>
        <fullName evidence="1">Beta-4-GalNAcT</fullName>
    </alternativeName>
</protein>
<gene>
    <name evidence="3" type="ORF">MNOR_LOCUS9250</name>
</gene>
<dbReference type="PANTHER" id="PTHR19300">
    <property type="entry name" value="BETA-1,4-GALACTOSYLTRANSFERASE"/>
    <property type="match status" value="1"/>
</dbReference>
<dbReference type="EC" id="2.4.1.-" evidence="1"/>
<dbReference type="InterPro" id="IPR029044">
    <property type="entry name" value="Nucleotide-diphossugar_trans"/>
</dbReference>
<dbReference type="GO" id="GO:0008378">
    <property type="term" value="F:galactosyltransferase activity"/>
    <property type="evidence" value="ECO:0007669"/>
    <property type="project" value="TreeGrafter"/>
</dbReference>
<dbReference type="GO" id="GO:0006688">
    <property type="term" value="P:glycosphingolipid biosynthetic process"/>
    <property type="evidence" value="ECO:0007669"/>
    <property type="project" value="TreeGrafter"/>
</dbReference>
<keyword evidence="1" id="KW-0328">Glycosyltransferase</keyword>
<proteinExistence type="inferred from homology"/>
<dbReference type="GO" id="GO:0005794">
    <property type="term" value="C:Golgi apparatus"/>
    <property type="evidence" value="ECO:0007669"/>
    <property type="project" value="TreeGrafter"/>
</dbReference>
<comment type="cofactor">
    <cofactor evidence="1">
        <name>Mn(2+)</name>
        <dbReference type="ChEBI" id="CHEBI:29035"/>
    </cofactor>
</comment>
<dbReference type="PANTHER" id="PTHR19300:SF57">
    <property type="entry name" value="BETA-1,4-N-ACETYLGALACTOSAMINYLTRANSFERASE"/>
    <property type="match status" value="1"/>
</dbReference>
<dbReference type="AlphaFoldDB" id="A0AAV2QAE6"/>
<dbReference type="Gene3D" id="3.90.550.10">
    <property type="entry name" value="Spore Coat Polysaccharide Biosynthesis Protein SpsA, Chain A"/>
    <property type="match status" value="1"/>
</dbReference>
<reference evidence="3 4" key="1">
    <citation type="submission" date="2024-05" db="EMBL/GenBank/DDBJ databases">
        <authorList>
            <person name="Wallberg A."/>
        </authorList>
    </citation>
    <scope>NUCLEOTIDE SEQUENCE [LARGE SCALE GENOMIC DNA]</scope>
</reference>
<comment type="subcellular location">
    <subcellularLocation>
        <location evidence="1">Membrane</location>
        <topology evidence="1">Single-pass type II membrane protein</topology>
    </subcellularLocation>
</comment>
<comment type="pathway">
    <text evidence="1">Protein modification; protein glycosylation.</text>
</comment>
<evidence type="ECO:0000259" key="2">
    <source>
        <dbReference type="Pfam" id="PF13733"/>
    </source>
</evidence>
<keyword evidence="4" id="KW-1185">Reference proteome</keyword>
<comment type="caution">
    <text evidence="3">The sequence shown here is derived from an EMBL/GenBank/DDBJ whole genome shotgun (WGS) entry which is preliminary data.</text>
</comment>
<keyword evidence="1" id="KW-0812">Transmembrane</keyword>
<dbReference type="GO" id="GO:0033842">
    <property type="term" value="F:N-acetyl-beta-glucosaminyl-derivative 4-beta-N-acetylgalactosaminyltransferase activity"/>
    <property type="evidence" value="ECO:0007669"/>
    <property type="project" value="TreeGrafter"/>
</dbReference>
<dbReference type="PRINTS" id="PR02050">
    <property type="entry name" value="B14GALTRFASE"/>
</dbReference>
<dbReference type="EMBL" id="CAXKWB010004445">
    <property type="protein sequence ID" value="CAL4073763.1"/>
    <property type="molecule type" value="Genomic_DNA"/>
</dbReference>
<keyword evidence="1" id="KW-0735">Signal-anchor</keyword>
<dbReference type="Pfam" id="PF13733">
    <property type="entry name" value="Glyco_transf_7N"/>
    <property type="match status" value="1"/>
</dbReference>
<keyword evidence="1" id="KW-0479">Metal-binding</keyword>
<dbReference type="Proteomes" id="UP001497623">
    <property type="component" value="Unassembled WGS sequence"/>
</dbReference>
<dbReference type="GO" id="GO:0016020">
    <property type="term" value="C:membrane"/>
    <property type="evidence" value="ECO:0007669"/>
    <property type="project" value="UniProtKB-SubCell"/>
</dbReference>
<keyword evidence="1" id="KW-1133">Transmembrane helix</keyword>
<evidence type="ECO:0000313" key="4">
    <source>
        <dbReference type="Proteomes" id="UP001497623"/>
    </source>
</evidence>
<dbReference type="GO" id="GO:0046872">
    <property type="term" value="F:metal ion binding"/>
    <property type="evidence" value="ECO:0007669"/>
    <property type="project" value="UniProtKB-UniRule"/>
</dbReference>
<feature type="transmembrane region" description="Helical" evidence="1">
    <location>
        <begin position="12"/>
        <end position="36"/>
    </location>
</feature>
<keyword evidence="1" id="KW-0808">Transferase</keyword>
<keyword evidence="1" id="KW-0464">Manganese</keyword>
<comment type="function">
    <text evidence="1">Catalyzes the transfer of galactose onto proteins or lipids.</text>
</comment>
<feature type="domain" description="Galactosyltransferase N-terminal" evidence="2">
    <location>
        <begin position="219"/>
        <end position="350"/>
    </location>
</feature>
<evidence type="ECO:0000256" key="1">
    <source>
        <dbReference type="RuleBase" id="RU368121"/>
    </source>
</evidence>
<dbReference type="InterPro" id="IPR003859">
    <property type="entry name" value="Galactosyl_T"/>
</dbReference>